<dbReference type="GO" id="GO:0005576">
    <property type="term" value="C:extracellular region"/>
    <property type="evidence" value="ECO:0007669"/>
    <property type="project" value="TreeGrafter"/>
</dbReference>
<gene>
    <name evidence="16" type="ORF">A1O5_06774</name>
</gene>
<keyword evidence="5" id="KW-0134">Cell wall</keyword>
<evidence type="ECO:0000313" key="17">
    <source>
        <dbReference type="Proteomes" id="UP000019471"/>
    </source>
</evidence>
<dbReference type="EMBL" id="AMGX01000010">
    <property type="protein sequence ID" value="EXJ69703.1"/>
    <property type="molecule type" value="Genomic_DNA"/>
</dbReference>
<reference evidence="16 17" key="1">
    <citation type="submission" date="2013-03" db="EMBL/GenBank/DDBJ databases">
        <title>The Genome Sequence of Cladophialophora psammophila CBS 110553.</title>
        <authorList>
            <consortium name="The Broad Institute Genomics Platform"/>
            <person name="Cuomo C."/>
            <person name="de Hoog S."/>
            <person name="Gorbushina A."/>
            <person name="Walker B."/>
            <person name="Young S.K."/>
            <person name="Zeng Q."/>
            <person name="Gargeya S."/>
            <person name="Fitzgerald M."/>
            <person name="Haas B."/>
            <person name="Abouelleil A."/>
            <person name="Allen A.W."/>
            <person name="Alvarado L."/>
            <person name="Arachchi H.M."/>
            <person name="Berlin A.M."/>
            <person name="Chapman S.B."/>
            <person name="Gainer-Dewar J."/>
            <person name="Goldberg J."/>
            <person name="Griggs A."/>
            <person name="Gujja S."/>
            <person name="Hansen M."/>
            <person name="Howarth C."/>
            <person name="Imamovic A."/>
            <person name="Ireland A."/>
            <person name="Larimer J."/>
            <person name="McCowan C."/>
            <person name="Murphy C."/>
            <person name="Pearson M."/>
            <person name="Poon T.W."/>
            <person name="Priest M."/>
            <person name="Roberts A."/>
            <person name="Saif S."/>
            <person name="Shea T."/>
            <person name="Sisk P."/>
            <person name="Sykes S."/>
            <person name="Wortman J."/>
            <person name="Nusbaum C."/>
            <person name="Birren B."/>
        </authorList>
    </citation>
    <scope>NUCLEOTIDE SEQUENCE [LARGE SCALE GENOMIC DNA]</scope>
    <source>
        <strain evidence="16 17">CBS 110553</strain>
    </source>
</reference>
<dbReference type="SUPFAM" id="SSF51445">
    <property type="entry name" value="(Trans)glycosidases"/>
    <property type="match status" value="1"/>
</dbReference>
<feature type="compositionally biased region" description="Low complexity" evidence="15">
    <location>
        <begin position="387"/>
        <end position="400"/>
    </location>
</feature>
<dbReference type="AlphaFoldDB" id="W9WP74"/>
<evidence type="ECO:0000256" key="3">
    <source>
        <dbReference type="ARBA" id="ARBA00008773"/>
    </source>
</evidence>
<evidence type="ECO:0000313" key="16">
    <source>
        <dbReference type="EMBL" id="EXJ69703.1"/>
    </source>
</evidence>
<feature type="compositionally biased region" description="Polar residues" evidence="15">
    <location>
        <begin position="148"/>
        <end position="159"/>
    </location>
</feature>
<protein>
    <recommendedName>
        <fullName evidence="11">Probable beta-glucosidase btgE</fullName>
        <ecNumber evidence="4">3.2.1.21</ecNumber>
    </recommendedName>
    <alternativeName>
        <fullName evidence="12">Beta-D-glucoside glucohydrolase btgE</fullName>
    </alternativeName>
    <alternativeName>
        <fullName evidence="14">Cellobiase btgE</fullName>
    </alternativeName>
    <alternativeName>
        <fullName evidence="13">Gentiobiase btgE</fullName>
    </alternativeName>
</protein>
<feature type="region of interest" description="Disordered" evidence="15">
    <location>
        <begin position="387"/>
        <end position="411"/>
    </location>
</feature>
<dbReference type="Proteomes" id="UP000019471">
    <property type="component" value="Unassembled WGS sequence"/>
</dbReference>
<accession>W9WP74</accession>
<evidence type="ECO:0000256" key="1">
    <source>
        <dbReference type="ARBA" id="ARBA00000448"/>
    </source>
</evidence>
<keyword evidence="7" id="KW-0732">Signal</keyword>
<evidence type="ECO:0000256" key="2">
    <source>
        <dbReference type="ARBA" id="ARBA00004191"/>
    </source>
</evidence>
<evidence type="ECO:0000256" key="15">
    <source>
        <dbReference type="SAM" id="MobiDB-lite"/>
    </source>
</evidence>
<dbReference type="InterPro" id="IPR050732">
    <property type="entry name" value="Beta-glucan_modifiers"/>
</dbReference>
<evidence type="ECO:0000256" key="9">
    <source>
        <dbReference type="ARBA" id="ARBA00023295"/>
    </source>
</evidence>
<evidence type="ECO:0000256" key="12">
    <source>
        <dbReference type="ARBA" id="ARBA00041495"/>
    </source>
</evidence>
<evidence type="ECO:0000256" key="14">
    <source>
        <dbReference type="ARBA" id="ARBA00042762"/>
    </source>
</evidence>
<dbReference type="HOGENOM" id="CLU_027285_2_0_1"/>
<feature type="region of interest" description="Disordered" evidence="15">
    <location>
        <begin position="148"/>
        <end position="176"/>
    </location>
</feature>
<dbReference type="eggNOG" id="ENOG502QS0R">
    <property type="taxonomic scope" value="Eukaryota"/>
</dbReference>
<evidence type="ECO:0000256" key="11">
    <source>
        <dbReference type="ARBA" id="ARBA00039284"/>
    </source>
</evidence>
<dbReference type="PANTHER" id="PTHR16631:SF24">
    <property type="entry name" value="FAMILY 17 GLUCOSIDASE SCW11-RELATED"/>
    <property type="match status" value="1"/>
</dbReference>
<keyword evidence="17" id="KW-1185">Reference proteome</keyword>
<comment type="function">
    <text evidence="10">Beta-glucosidases are one of a number of cellulolytic enzymes involved in the degradation of cellulosic biomass. Catalyzes the last step releasing glucose from the inhibitory cellobiose.</text>
</comment>
<comment type="caution">
    <text evidence="16">The sequence shown here is derived from an EMBL/GenBank/DDBJ whole genome shotgun (WGS) entry which is preliminary data.</text>
</comment>
<dbReference type="GO" id="GO:0009986">
    <property type="term" value="C:cell surface"/>
    <property type="evidence" value="ECO:0007669"/>
    <property type="project" value="TreeGrafter"/>
</dbReference>
<evidence type="ECO:0000256" key="8">
    <source>
        <dbReference type="ARBA" id="ARBA00022801"/>
    </source>
</evidence>
<keyword evidence="9" id="KW-0326">Glycosidase</keyword>
<evidence type="ECO:0000256" key="13">
    <source>
        <dbReference type="ARBA" id="ARBA00041516"/>
    </source>
</evidence>
<dbReference type="OrthoDB" id="4082933at2759"/>
<dbReference type="STRING" id="1182543.W9WP74"/>
<comment type="catalytic activity">
    <reaction evidence="1">
        <text>Hydrolysis of terminal, non-reducing beta-D-glucosyl residues with release of beta-D-glucose.</text>
        <dbReference type="EC" id="3.2.1.21"/>
    </reaction>
</comment>
<feature type="compositionally biased region" description="Low complexity" evidence="15">
    <location>
        <begin position="167"/>
        <end position="176"/>
    </location>
</feature>
<dbReference type="GO" id="GO:0071555">
    <property type="term" value="P:cell wall organization"/>
    <property type="evidence" value="ECO:0007669"/>
    <property type="project" value="TreeGrafter"/>
</dbReference>
<dbReference type="GO" id="GO:0009277">
    <property type="term" value="C:fungal-type cell wall"/>
    <property type="evidence" value="ECO:0007669"/>
    <property type="project" value="TreeGrafter"/>
</dbReference>
<dbReference type="GeneID" id="19191482"/>
<dbReference type="EC" id="3.2.1.21" evidence="4"/>
<dbReference type="RefSeq" id="XP_007745555.1">
    <property type="nucleotide sequence ID" value="XM_007747365.1"/>
</dbReference>
<keyword evidence="6" id="KW-0964">Secreted</keyword>
<comment type="subcellular location">
    <subcellularLocation>
        <location evidence="2">Secreted</location>
        <location evidence="2">Cell wall</location>
    </subcellularLocation>
</comment>
<sequence length="673" mass="69270">MKAVTIAAAGAAVVTTVSAASHVKHMHAKLHGNVARDTWVDWNATASTSVTPVNGDTAKTTTTTKAPVKAATTTASSSSSFLWEDWTSSSLAVDPAKTSSTTSSTTTVAETWADWSSTSASSTPVEGVKISTTTATVEHTWADWTSASSIPVDPATTTSTEEHTWGDWTTSDPVDPTTTVTETWGDWTTVDQTTTITLASTVTATKYVEPVSAESTDSSTWAEWTSTSASSVAAAVTSVITSTVTPGWSSSGWFGPSVAVEADSCAISVITSYGLPTWYPTPVLAVSTTSSTTSSATWADWTSSSSNTPAAAATTTTSSTSSYVWADWTSSSIPVEGAQTTTSASYVWGDWTSTSTYSPAAVATSSETWADWSSTTETASVSVSTASSSASSGSWSKPSGGSQGGSPGISSNGDSWGMTYSPYTAQGGCKDAGTIAADMAVIAQKGFSSVRVYSTDCSTLENIGGSARNNGLKLILGVWISSTGISGAQGQVHDIVAWAQWDIVELIVVGNEAVFNGYCSASELAGFISSSAAAFKGAGYTGAVTTTEPLSVWEDTSNASAFCSVVDVVGANLYAFFNAQVTADKAGSFIQSEINILDAVCSGKPVYVLESGWPHAGNCNGAACPSPQNQATALKGIQATVGAQVVFLSYEDEPWKEPGQFGVEQFWGCAGVF</sequence>
<keyword evidence="8" id="KW-0378">Hydrolase</keyword>
<evidence type="ECO:0000256" key="6">
    <source>
        <dbReference type="ARBA" id="ARBA00022525"/>
    </source>
</evidence>
<proteinExistence type="inferred from homology"/>
<dbReference type="InterPro" id="IPR017853">
    <property type="entry name" value="GH"/>
</dbReference>
<evidence type="ECO:0000256" key="10">
    <source>
        <dbReference type="ARBA" id="ARBA00024983"/>
    </source>
</evidence>
<name>W9WP74_9EURO</name>
<evidence type="ECO:0000256" key="4">
    <source>
        <dbReference type="ARBA" id="ARBA00012744"/>
    </source>
</evidence>
<evidence type="ECO:0000256" key="7">
    <source>
        <dbReference type="ARBA" id="ARBA00022729"/>
    </source>
</evidence>
<dbReference type="GO" id="GO:0042973">
    <property type="term" value="F:glucan endo-1,3-beta-D-glucosidase activity"/>
    <property type="evidence" value="ECO:0007669"/>
    <property type="project" value="TreeGrafter"/>
</dbReference>
<comment type="similarity">
    <text evidence="3">Belongs to the glycosyl hydrolase 17 family.</text>
</comment>
<organism evidence="16 17">
    <name type="scientific">Cladophialophora psammophila CBS 110553</name>
    <dbReference type="NCBI Taxonomy" id="1182543"/>
    <lineage>
        <taxon>Eukaryota</taxon>
        <taxon>Fungi</taxon>
        <taxon>Dikarya</taxon>
        <taxon>Ascomycota</taxon>
        <taxon>Pezizomycotina</taxon>
        <taxon>Eurotiomycetes</taxon>
        <taxon>Chaetothyriomycetidae</taxon>
        <taxon>Chaetothyriales</taxon>
        <taxon>Herpotrichiellaceae</taxon>
        <taxon>Cladophialophora</taxon>
    </lineage>
</organism>
<evidence type="ECO:0000256" key="5">
    <source>
        <dbReference type="ARBA" id="ARBA00022512"/>
    </source>
</evidence>
<dbReference type="PANTHER" id="PTHR16631">
    <property type="entry name" value="GLUCAN 1,3-BETA-GLUCOSIDASE"/>
    <property type="match status" value="1"/>
</dbReference>